<organism evidence="2 3">
    <name type="scientific">Mucuna pruriens</name>
    <name type="common">Velvet bean</name>
    <name type="synonym">Dolichos pruriens</name>
    <dbReference type="NCBI Taxonomy" id="157652"/>
    <lineage>
        <taxon>Eukaryota</taxon>
        <taxon>Viridiplantae</taxon>
        <taxon>Streptophyta</taxon>
        <taxon>Embryophyta</taxon>
        <taxon>Tracheophyta</taxon>
        <taxon>Spermatophyta</taxon>
        <taxon>Magnoliopsida</taxon>
        <taxon>eudicotyledons</taxon>
        <taxon>Gunneridae</taxon>
        <taxon>Pentapetalae</taxon>
        <taxon>rosids</taxon>
        <taxon>fabids</taxon>
        <taxon>Fabales</taxon>
        <taxon>Fabaceae</taxon>
        <taxon>Papilionoideae</taxon>
        <taxon>50 kb inversion clade</taxon>
        <taxon>NPAAA clade</taxon>
        <taxon>indigoferoid/millettioid clade</taxon>
        <taxon>Phaseoleae</taxon>
        <taxon>Mucuna</taxon>
    </lineage>
</organism>
<dbReference type="PANTHER" id="PTHR46932:SF12">
    <property type="entry name" value="HEAVY METAL-ASSOCIATED ISOPRENYLATED PLANT PROTEIN 47"/>
    <property type="match status" value="1"/>
</dbReference>
<evidence type="ECO:0000313" key="3">
    <source>
        <dbReference type="Proteomes" id="UP000257109"/>
    </source>
</evidence>
<name>A0A371F412_MUCPR</name>
<evidence type="ECO:0000256" key="1">
    <source>
        <dbReference type="SAM" id="MobiDB-lite"/>
    </source>
</evidence>
<dbReference type="STRING" id="157652.A0A371F412"/>
<gene>
    <name evidence="2" type="primary">HIPP16</name>
    <name evidence="2" type="ORF">CR513_47535</name>
</gene>
<proteinExistence type="predicted"/>
<protein>
    <submittedName>
        <fullName evidence="2">Heavy metal-associated isoprenylated plant protein 16</fullName>
    </submittedName>
</protein>
<feature type="region of interest" description="Disordered" evidence="1">
    <location>
        <begin position="93"/>
        <end position="118"/>
    </location>
</feature>
<dbReference type="PANTHER" id="PTHR46932">
    <property type="entry name" value="HEAVY METAL-ASSOCIATED ISOPRENYLATED PLANT PROTEIN 47"/>
    <property type="match status" value="1"/>
</dbReference>
<dbReference type="AlphaFoldDB" id="A0A371F412"/>
<dbReference type="InterPro" id="IPR042885">
    <property type="entry name" value="HIPP47/16"/>
</dbReference>
<accession>A0A371F412</accession>
<dbReference type="EMBL" id="QJKJ01010709">
    <property type="protein sequence ID" value="RDX72923.1"/>
    <property type="molecule type" value="Genomic_DNA"/>
</dbReference>
<feature type="compositionally biased region" description="Acidic residues" evidence="1">
    <location>
        <begin position="94"/>
        <end position="116"/>
    </location>
</feature>
<dbReference type="Gene3D" id="3.30.70.100">
    <property type="match status" value="1"/>
</dbReference>
<reference evidence="2" key="1">
    <citation type="submission" date="2018-05" db="EMBL/GenBank/DDBJ databases">
        <title>Draft genome of Mucuna pruriens seed.</title>
        <authorList>
            <person name="Nnadi N.E."/>
            <person name="Vos R."/>
            <person name="Hasami M.H."/>
            <person name="Devisetty U.K."/>
            <person name="Aguiy J.C."/>
        </authorList>
    </citation>
    <scope>NUCLEOTIDE SEQUENCE [LARGE SCALE GENOMIC DNA]</scope>
    <source>
        <strain evidence="2">JCA_2017</strain>
    </source>
</reference>
<evidence type="ECO:0000313" key="2">
    <source>
        <dbReference type="EMBL" id="RDX72923.1"/>
    </source>
</evidence>
<dbReference type="OrthoDB" id="1429731at2759"/>
<dbReference type="Proteomes" id="UP000257109">
    <property type="component" value="Unassembled WGS sequence"/>
</dbReference>
<sequence length="150" mass="16911">MNTAMYMQQRIVIQVHVDNDKSRRKALNIVANTHGAYPFYVQNVVLIMICDGHVKLTGEESDQVVVTGDGVDPVCLTNQMRKKFPCATLLRVEEVEEPEEGGDEGDGGEEEEEETKECEISPLPHNYNYFPLCPICVVNHPPSPMYSHDF</sequence>
<keyword evidence="3" id="KW-1185">Reference proteome</keyword>
<comment type="caution">
    <text evidence="2">The sequence shown here is derived from an EMBL/GenBank/DDBJ whole genome shotgun (WGS) entry which is preliminary data.</text>
</comment>
<feature type="non-terminal residue" evidence="2">
    <location>
        <position position="1"/>
    </location>
</feature>